<dbReference type="OrthoDB" id="44756at2759"/>
<evidence type="ECO:0000256" key="1">
    <source>
        <dbReference type="SAM" id="Phobius"/>
    </source>
</evidence>
<name>A0A835CXK5_TETSI</name>
<organism evidence="2 3">
    <name type="scientific">Tetracentron sinense</name>
    <name type="common">Spur-leaf</name>
    <dbReference type="NCBI Taxonomy" id="13715"/>
    <lineage>
        <taxon>Eukaryota</taxon>
        <taxon>Viridiplantae</taxon>
        <taxon>Streptophyta</taxon>
        <taxon>Embryophyta</taxon>
        <taxon>Tracheophyta</taxon>
        <taxon>Spermatophyta</taxon>
        <taxon>Magnoliopsida</taxon>
        <taxon>Trochodendrales</taxon>
        <taxon>Trochodendraceae</taxon>
        <taxon>Tetracentron</taxon>
    </lineage>
</organism>
<evidence type="ECO:0000313" key="2">
    <source>
        <dbReference type="EMBL" id="KAF8369436.1"/>
    </source>
</evidence>
<gene>
    <name evidence="2" type="ORF">HHK36_032551</name>
</gene>
<dbReference type="EMBL" id="JABCRI010000778">
    <property type="protein sequence ID" value="KAF8369436.1"/>
    <property type="molecule type" value="Genomic_DNA"/>
</dbReference>
<accession>A0A835CXK5</accession>
<comment type="caution">
    <text evidence="2">The sequence shown here is derived from an EMBL/GenBank/DDBJ whole genome shotgun (WGS) entry which is preliminary data.</text>
</comment>
<reference evidence="2 3" key="1">
    <citation type="submission" date="2020-04" db="EMBL/GenBank/DDBJ databases">
        <title>Plant Genome Project.</title>
        <authorList>
            <person name="Zhang R.-G."/>
        </authorList>
    </citation>
    <scope>NUCLEOTIDE SEQUENCE [LARGE SCALE GENOMIC DNA]</scope>
    <source>
        <strain evidence="2">YNK0</strain>
        <tissue evidence="2">Leaf</tissue>
    </source>
</reference>
<keyword evidence="3" id="KW-1185">Reference proteome</keyword>
<evidence type="ECO:0000313" key="3">
    <source>
        <dbReference type="Proteomes" id="UP000655225"/>
    </source>
</evidence>
<feature type="transmembrane region" description="Helical" evidence="1">
    <location>
        <begin position="66"/>
        <end position="87"/>
    </location>
</feature>
<keyword evidence="1" id="KW-1133">Transmembrane helix</keyword>
<keyword evidence="1" id="KW-0812">Transmembrane</keyword>
<keyword evidence="1" id="KW-0472">Membrane</keyword>
<protein>
    <submittedName>
        <fullName evidence="2">Uncharacterized protein</fullName>
    </submittedName>
</protein>
<dbReference type="AlphaFoldDB" id="A0A835CXK5"/>
<dbReference type="Proteomes" id="UP000655225">
    <property type="component" value="Unassembled WGS sequence"/>
</dbReference>
<sequence>MRSGVLVHDRRWNITGDLIISDVQDAEVLEFSNFIRNRAGDSVSNEIKDSEIEACCRKSFQVIVQLLLGLAFCMSAALSVAGEFLSIHPDFDENRFGFFCP</sequence>
<proteinExistence type="predicted"/>